<feature type="coiled-coil region" evidence="1">
    <location>
        <begin position="626"/>
        <end position="753"/>
    </location>
</feature>
<dbReference type="PANTHER" id="PTHR45615">
    <property type="entry name" value="MYOSIN HEAVY CHAIN, NON-MUSCLE"/>
    <property type="match status" value="1"/>
</dbReference>
<feature type="compositionally biased region" description="Low complexity" evidence="2">
    <location>
        <begin position="3150"/>
        <end position="3161"/>
    </location>
</feature>
<keyword evidence="4" id="KW-1185">Reference proteome</keyword>
<feature type="compositionally biased region" description="Polar residues" evidence="2">
    <location>
        <begin position="245"/>
        <end position="269"/>
    </location>
</feature>
<dbReference type="PANTHER" id="PTHR45615:SF80">
    <property type="entry name" value="GRIP DOMAIN-CONTAINING PROTEIN"/>
    <property type="match status" value="1"/>
</dbReference>
<dbReference type="Gene3D" id="1.10.287.1490">
    <property type="match status" value="3"/>
</dbReference>
<feature type="compositionally biased region" description="Polar residues" evidence="2">
    <location>
        <begin position="770"/>
        <end position="781"/>
    </location>
</feature>
<feature type="compositionally biased region" description="Basic and acidic residues" evidence="2">
    <location>
        <begin position="1038"/>
        <end position="1071"/>
    </location>
</feature>
<feature type="region of interest" description="Disordered" evidence="2">
    <location>
        <begin position="1385"/>
        <end position="1404"/>
    </location>
</feature>
<feature type="coiled-coil region" evidence="1">
    <location>
        <begin position="1626"/>
        <end position="1709"/>
    </location>
</feature>
<feature type="compositionally biased region" description="Low complexity" evidence="2">
    <location>
        <begin position="2955"/>
        <end position="2966"/>
    </location>
</feature>
<comment type="caution">
    <text evidence="3">The sequence shown here is derived from an EMBL/GenBank/DDBJ whole genome shotgun (WGS) entry which is preliminary data.</text>
</comment>
<gene>
    <name evidence="3" type="ORF">PoB_005713700</name>
</gene>
<feature type="region of interest" description="Disordered" evidence="2">
    <location>
        <begin position="2946"/>
        <end position="3067"/>
    </location>
</feature>
<feature type="coiled-coil region" evidence="1">
    <location>
        <begin position="495"/>
        <end position="590"/>
    </location>
</feature>
<accession>A0AAV4CH57</accession>
<feature type="compositionally biased region" description="Basic and acidic residues" evidence="2">
    <location>
        <begin position="2727"/>
        <end position="2745"/>
    </location>
</feature>
<feature type="coiled-coil region" evidence="1">
    <location>
        <begin position="3077"/>
        <end position="3126"/>
    </location>
</feature>
<feature type="region of interest" description="Disordered" evidence="2">
    <location>
        <begin position="1036"/>
        <end position="1071"/>
    </location>
</feature>
<feature type="region of interest" description="Disordered" evidence="2">
    <location>
        <begin position="245"/>
        <end position="274"/>
    </location>
</feature>
<reference evidence="3 4" key="1">
    <citation type="journal article" date="2021" name="Elife">
        <title>Chloroplast acquisition without the gene transfer in kleptoplastic sea slugs, Plakobranchus ocellatus.</title>
        <authorList>
            <person name="Maeda T."/>
            <person name="Takahashi S."/>
            <person name="Yoshida T."/>
            <person name="Shimamura S."/>
            <person name="Takaki Y."/>
            <person name="Nagai Y."/>
            <person name="Toyoda A."/>
            <person name="Suzuki Y."/>
            <person name="Arimoto A."/>
            <person name="Ishii H."/>
            <person name="Satoh N."/>
            <person name="Nishiyama T."/>
            <person name="Hasebe M."/>
            <person name="Maruyama T."/>
            <person name="Minagawa J."/>
            <person name="Obokata J."/>
            <person name="Shigenobu S."/>
        </authorList>
    </citation>
    <scope>NUCLEOTIDE SEQUENCE [LARGE SCALE GENOMIC DNA]</scope>
</reference>
<proteinExistence type="predicted"/>
<feature type="region of interest" description="Disordered" evidence="2">
    <location>
        <begin position="324"/>
        <end position="405"/>
    </location>
</feature>
<feature type="coiled-coil region" evidence="1">
    <location>
        <begin position="1556"/>
        <end position="1597"/>
    </location>
</feature>
<evidence type="ECO:0000313" key="4">
    <source>
        <dbReference type="Proteomes" id="UP000735302"/>
    </source>
</evidence>
<evidence type="ECO:0000256" key="2">
    <source>
        <dbReference type="SAM" id="MobiDB-lite"/>
    </source>
</evidence>
<feature type="coiled-coil region" evidence="1">
    <location>
        <begin position="892"/>
        <end position="926"/>
    </location>
</feature>
<feature type="region of interest" description="Disordered" evidence="2">
    <location>
        <begin position="97"/>
        <end position="116"/>
    </location>
</feature>
<feature type="region of interest" description="Disordered" evidence="2">
    <location>
        <begin position="1267"/>
        <end position="1287"/>
    </location>
</feature>
<feature type="compositionally biased region" description="Basic and acidic residues" evidence="2">
    <location>
        <begin position="1267"/>
        <end position="1285"/>
    </location>
</feature>
<feature type="compositionally biased region" description="Polar residues" evidence="2">
    <location>
        <begin position="324"/>
        <end position="359"/>
    </location>
</feature>
<evidence type="ECO:0000313" key="3">
    <source>
        <dbReference type="EMBL" id="GFO30632.1"/>
    </source>
</evidence>
<feature type="region of interest" description="Disordered" evidence="2">
    <location>
        <begin position="770"/>
        <end position="814"/>
    </location>
</feature>
<feature type="coiled-coil region" evidence="1">
    <location>
        <begin position="1481"/>
        <end position="1508"/>
    </location>
</feature>
<dbReference type="SUPFAM" id="SSF57997">
    <property type="entry name" value="Tropomyosin"/>
    <property type="match status" value="2"/>
</dbReference>
<sequence length="3197" mass="368319">MSREETERNYQRLMMEHLQLQKSHTLLQTQSNQMQDPQREARGEVKTLLKEREINLSNLRASQRKIDKSEGELLLLQRKLNEAMGRVEDLEFQLMEMEQQTEDPKKSPPCSVPTTPPCVDARWTQASPAELREESGHTERVGGDGADQSECQSECDREDSDNRGLHQLLDALGQQQQKLQVNCTLGPDMERLRTDLAALLKGKGKEAESLLKRFDNLTQEEKSRSEALECMARELQMKVINLQQEMDSPQKKQGQTKAQKPSKADNSVSAALEREKQENLELKAEIKKLTHSEHLLLDIEKQLREELSNCRSQYEHLQYQLNTQTQSPTPALQVKTETSVQTTNSHLSPARKSPSSLSELTRKNSKDRKSRPRSGDDPTATKRRRSSYEVCSENDVPPVGLKSARSMGDLKPGAYFKSNHSELNSCKNINNLEGMAQGFGEQNKENQDVAAIREELLKFRAENMQLKDQLNRRSVETSTEAEANYGEQHMLLERMARLESETGFLRMENETLKARVRHQRLHEDSASDSGSVGQITDMEECLESLREQVEAREAAERQLRERLRLVESSAEEAEAAEMAAREKYEALLAREGENSRQVRQMQQTCRELTDILVDKDIMEQGLTDKVDFLQRAEAAAVQRVEELEVENKDLRAQLQEAARLADDLDSAGPGGASQRQLNKIQELKHQMTFLETDNRALQARVAELEENEETLRENWRRVAEEDFSRIQSLDEKVKKYENLNKQLKADLADAQEYFVINAVPEASLAAELAHSQSQLTSASDDTTGGQQDAAEGGGPDGEDVHLSGMMRKDSEKRTLRDKLQSMERQLSDVVEKKNSTIENLQEKIVSMKENEIKLSETISEMEMTEREIRAKLALYESSEITVEKMLKYQSKIEELRTSQESLLDQIETMENQEMTLQEKMQEMERTLRGKIVTLEVEIKGFKTRELKDAAKIRELEKLEKELSEKTVQQAEKENGLYIKISSLMEQLKAAKEQVETLREQLTDKEDKVRKAKLLEVKFLEIEMEFGKKMSDLSSKLRHKEEELRQKEVAHEEEMSAMKEEMSMKDTEHNSMVSKLEEKFLEKEKEIEHTVESLNKKIDAVASQRDSFESQLADVRGQNIKLNRSQSEFVDEISSLKEVISRLNLNETESQGAMSELQESLQIEKGLTEKAEREVKHLEEELEREREKVAVLEREVNSLKADLTQKTKTVDQSCEKEKELEKEKQGLSNELDLKNERVSELEKQLQRQSEYMADLEAKYKQLKADSDLLNRKSSETEAEHEKKLEAKQNQINVLESSLSAKEKEFEEENSLLKSKCQKLEADINSLTADQVANRNSISKLETEIKDADKKHTEEVASLENEQKMLQQELRNKILFLNTQLNTEVQSRESEQSALQDSNQREQNLSSEITKLKKEIEVHKRELVGKLSELEEENKEKCEISLQMSNLKHSYETLRHEFETFKEGAAENEKKLKMEIVDQSINMDKLISDLDKAKSDIQQMEIEIAQKDNLVAETGSEKDKLVAEKQAEISKLFEENACKEQMVQEHIQKSESAVLLSKQEHKTEMDNLRQRLAEEEEQYKQLEEDKQGLDVRVEDLESQVETLELYLSEVNFKLDSKSSQCRKREEELEAALVENDKTMSEVKKLREQLEHLKSQLDKKHAEVAQKATENFDSLSLISAKQQELEKARADLQKTSEDKEHYKTLCQSKEEEVIAKEYEHQQLSFKFENLSKQYHQRDLDYKEMESKVTGVKIKLDEAESRCRELEAKCAGLERELDKQFSQAQQGENILKDKETENENLKSKLADFKESIDFMTEEMEKLREECEVLRRELDNSHKEISEMDCAVVNKNKEYEEIKSKYSELESANEQIKRSLADSEIVYSEYEAIKEKLFQTEEKLQTSENTGNQLKHHLNTVEDELALSNQQVSELTGKLHLLQETLEKKETSHRDTESGLQTLEQQLLEAKIESQSLRSKVAHFQETNNQTQALCDQSEERLKEVELALDQSREEILELQNTLSEKGKSFDQLVAELEMAKAQLLSTQEQSKQLSEKLRDLDEQGEQLQINNAQISQSEMAAQIALSEKSAVCLELENELEALKENTTQNQEEVRDAKLRLENIMLERNNLQEKCACLEGRLSATESEKSSMASEYQEKIDKLILENRKLKVQSEEALNDLSSVQSELEKSRDTLEVSLADIQEKLVASQAQNDQRKADIMNLQKELDNKQEEKHALEMLRAEHEKTVKDLKATIKEQEAQEEKHRGERQTLESRLQEAESMCQELRSDLDTFKEEMSNSAQALSQLEDQLQDKCSENEVLQSRVVGLENTASSSKDYKEMEKRMEMLQREVEEFKKSDSINEEKLNVLGRELNGIREREHRMSHRVEELEGREKELLEQMADIEATVIVPLETENQELKDEIGIMKQERDEAIAKLGSWGDDNHDVDAQQADENVHKCLEDALMQREELEKKVVILSDDITMLETERDTLRKKIADLHASSEDMAEKCEILEIEVERLKELEKQTSVVEETETRLMDQVLDLEEREHRLTSELKVLKQKELMSVGSQTDELEITTERLQYLEQKVEVLQDAESRYMDSIMELEEAKAYLEAQLKTKDTDSSNQTVCLTSNTDSSSSQYPSTSTLVTSYASINLERASPETEMPVIPVSASMVEATYTKIEPQEDSSSNDVTEVQQQNKKLLMELEESSEKINQLNLKLELLQDSEARLMERLLELEEKSERDRPPTPKIKDTESQDQAFVFSDEVKHKIESLKEENEFLAESVENYKQLYKEEKEKSNRLQEKVLEDSSVFHDLEEAREELSALQCKMDNVLAEYDEHMAEKEKSEADLSVMLEQSKVREEKLQLEVHRLQIKEEALQEMNANLELKYEDVERQVLNLENTVSDLQLKESKLQHEVGHLRDNESYLQQQVNAAKARERAMEHQVQELERKIQEHRSRLEEQHSVQSDSGVSGDGYKASSEQNSRQVRYPAPVIEESFSSKTSIQLSRPPVATSPPQITSEPAFSSQRFISSPTHNISTTSSPNSAYKSVSHARSSPPVAPPRTRGRRSRPTSIDSVSQEELVFLVEELQAREAVLKKRVLDLEAITDVDLPQRVEELERENRQLQMTLDHVRKGIPQEQNEEVAYVSLTNPSYFYAGSDSNNNSSSSSDNNRRRREQAAMLDKPGEVLQQRVKELEHLDAINKNQ</sequence>
<feature type="region of interest" description="Disordered" evidence="2">
    <location>
        <begin position="1206"/>
        <end position="1230"/>
    </location>
</feature>
<feature type="region of interest" description="Disordered" evidence="2">
    <location>
        <begin position="3146"/>
        <end position="3179"/>
    </location>
</feature>
<feature type="compositionally biased region" description="Polar residues" evidence="2">
    <location>
        <begin position="1390"/>
        <end position="1404"/>
    </location>
</feature>
<feature type="compositionally biased region" description="Polar residues" evidence="2">
    <location>
        <begin position="2988"/>
        <end position="2997"/>
    </location>
</feature>
<feature type="coiled-coil region" evidence="1">
    <location>
        <begin position="2451"/>
        <end position="2583"/>
    </location>
</feature>
<feature type="compositionally biased region" description="Basic residues" evidence="2">
    <location>
        <begin position="363"/>
        <end position="372"/>
    </location>
</feature>
<dbReference type="Proteomes" id="UP000735302">
    <property type="component" value="Unassembled WGS sequence"/>
</dbReference>
<name>A0AAV4CH57_9GAST</name>
<keyword evidence="1" id="KW-0175">Coiled coil</keyword>
<feature type="compositionally biased region" description="Basic and acidic residues" evidence="2">
    <location>
        <begin position="798"/>
        <end position="814"/>
    </location>
</feature>
<organism evidence="3 4">
    <name type="scientific">Plakobranchus ocellatus</name>
    <dbReference type="NCBI Taxonomy" id="259542"/>
    <lineage>
        <taxon>Eukaryota</taxon>
        <taxon>Metazoa</taxon>
        <taxon>Spiralia</taxon>
        <taxon>Lophotrochozoa</taxon>
        <taxon>Mollusca</taxon>
        <taxon>Gastropoda</taxon>
        <taxon>Heterobranchia</taxon>
        <taxon>Euthyneura</taxon>
        <taxon>Panpulmonata</taxon>
        <taxon>Sacoglossa</taxon>
        <taxon>Placobranchoidea</taxon>
        <taxon>Plakobranchidae</taxon>
        <taxon>Plakobranchus</taxon>
    </lineage>
</organism>
<feature type="coiled-coil region" evidence="1">
    <location>
        <begin position="1738"/>
        <end position="2349"/>
    </location>
</feature>
<feature type="compositionally biased region" description="Basic and acidic residues" evidence="2">
    <location>
        <begin position="130"/>
        <end position="142"/>
    </location>
</feature>
<feature type="region of interest" description="Disordered" evidence="2">
    <location>
        <begin position="2727"/>
        <end position="2747"/>
    </location>
</feature>
<dbReference type="EMBL" id="BLXT01006250">
    <property type="protein sequence ID" value="GFO30632.1"/>
    <property type="molecule type" value="Genomic_DNA"/>
</dbReference>
<protein>
    <submittedName>
        <fullName evidence="3">Uncharacterized protein</fullName>
    </submittedName>
</protein>
<feature type="compositionally biased region" description="Polar residues" evidence="2">
    <location>
        <begin position="3005"/>
        <end position="3045"/>
    </location>
</feature>
<feature type="non-terminal residue" evidence="3">
    <location>
        <position position="3197"/>
    </location>
</feature>
<feature type="coiled-coil region" evidence="1">
    <location>
        <begin position="2378"/>
        <end position="2427"/>
    </location>
</feature>
<feature type="region of interest" description="Disordered" evidence="2">
    <location>
        <begin position="128"/>
        <end position="159"/>
    </location>
</feature>
<evidence type="ECO:0000256" key="1">
    <source>
        <dbReference type="SAM" id="Coils"/>
    </source>
</evidence>